<feature type="region of interest" description="Disordered" evidence="1">
    <location>
        <begin position="1"/>
        <end position="22"/>
    </location>
</feature>
<organism evidence="2 3">
    <name type="scientific">Halorutilus salinus</name>
    <dbReference type="NCBI Taxonomy" id="2487751"/>
    <lineage>
        <taxon>Archaea</taxon>
        <taxon>Methanobacteriati</taxon>
        <taxon>Methanobacteriota</taxon>
        <taxon>Stenosarchaea group</taxon>
        <taxon>Halobacteria</taxon>
        <taxon>Halorutilales</taxon>
        <taxon>Halorutilaceae</taxon>
        <taxon>Halorutilus</taxon>
    </lineage>
</organism>
<feature type="compositionally biased region" description="Basic and acidic residues" evidence="1">
    <location>
        <begin position="1"/>
        <end position="21"/>
    </location>
</feature>
<sequence length="397" mass="43671">MVLDRVKDKLTGGGSEERETEVVMPADPAVVKKTAKEVDLSRDEVEDGVKRFQEVGAMAFPVIDKKAVRGEDGTSVKDDESPSFLYAVHEDDEVLVVGGAKNIILSLADRLEMSNAERRAVTLSQRAAADANGFSEHMVMDDVFMVPKQKRFVSRLDGFGDTGGEDDGAADALRDKMDGVQEVEEDGFVLETSERFGNALNLDDKKYFGVTYGADHESLRLELDPSAGGEDVRHSVIQPDGNIHIPREVAVGLGVEHRDVDWRMEDGKVVGVMEDGRMDDEVEDTVRTSLVEDNVNEKVRAHLAGSHTRTLNIEEGDEMAVYLEPDGDDFAVVATPRIFDAPTDRTVEIENIGKGTEMICFSFPEEVADVLEVDDGKDRQIEWGVRGDELVGTVVRL</sequence>
<accession>A0A9Q4C3L1</accession>
<dbReference type="AlphaFoldDB" id="A0A9Q4C3L1"/>
<evidence type="ECO:0000313" key="2">
    <source>
        <dbReference type="EMBL" id="MCX2818441.1"/>
    </source>
</evidence>
<comment type="caution">
    <text evidence="2">The sequence shown here is derived from an EMBL/GenBank/DDBJ whole genome shotgun (WGS) entry which is preliminary data.</text>
</comment>
<evidence type="ECO:0000256" key="1">
    <source>
        <dbReference type="SAM" id="MobiDB-lite"/>
    </source>
</evidence>
<gene>
    <name evidence="2" type="ORF">EGH25_03620</name>
</gene>
<dbReference type="RefSeq" id="WP_266086286.1">
    <property type="nucleotide sequence ID" value="NZ_RKLV01000003.1"/>
</dbReference>
<keyword evidence="3" id="KW-1185">Reference proteome</keyword>
<evidence type="ECO:0000313" key="3">
    <source>
        <dbReference type="Proteomes" id="UP001149411"/>
    </source>
</evidence>
<name>A0A9Q4C3L1_9EURY</name>
<protein>
    <submittedName>
        <fullName evidence="2">Uncharacterized protein</fullName>
    </submittedName>
</protein>
<reference evidence="2" key="1">
    <citation type="submission" date="2022-09" db="EMBL/GenBank/DDBJ databases">
        <title>Haloadaptaus new haloarchaeum isolated from saline soil.</title>
        <authorList>
            <person name="Duran-Viseras A."/>
            <person name="Sanchez-Porro C."/>
            <person name="Ventosa A."/>
        </authorList>
    </citation>
    <scope>NUCLEOTIDE SEQUENCE</scope>
    <source>
        <strain evidence="2">F3-133</strain>
    </source>
</reference>
<proteinExistence type="predicted"/>
<dbReference type="Proteomes" id="UP001149411">
    <property type="component" value="Unassembled WGS sequence"/>
</dbReference>
<dbReference type="EMBL" id="RKLV01000003">
    <property type="protein sequence ID" value="MCX2818441.1"/>
    <property type="molecule type" value="Genomic_DNA"/>
</dbReference>